<comment type="similarity">
    <text evidence="1">Belongs to the GSP E family.</text>
</comment>
<accession>A0A4U9D930</accession>
<evidence type="ECO:0000313" key="5">
    <source>
        <dbReference type="EMBL" id="VTN14052.1"/>
    </source>
</evidence>
<evidence type="ECO:0000256" key="2">
    <source>
        <dbReference type="ARBA" id="ARBA00022741"/>
    </source>
</evidence>
<feature type="domain" description="Bacterial type II secretion system protein E" evidence="4">
    <location>
        <begin position="94"/>
        <end position="108"/>
    </location>
</feature>
<dbReference type="PROSITE" id="PS00662">
    <property type="entry name" value="T2SP_E"/>
    <property type="match status" value="1"/>
</dbReference>
<evidence type="ECO:0000256" key="3">
    <source>
        <dbReference type="ARBA" id="ARBA00022840"/>
    </source>
</evidence>
<dbReference type="GO" id="GO:0016887">
    <property type="term" value="F:ATP hydrolysis activity"/>
    <property type="evidence" value="ECO:0007669"/>
    <property type="project" value="TreeGrafter"/>
</dbReference>
<organism evidence="5 6">
    <name type="scientific">Raoultella terrigena</name>
    <name type="common">Klebsiella terrigena</name>
    <dbReference type="NCBI Taxonomy" id="577"/>
    <lineage>
        <taxon>Bacteria</taxon>
        <taxon>Pseudomonadati</taxon>
        <taxon>Pseudomonadota</taxon>
        <taxon>Gammaproteobacteria</taxon>
        <taxon>Enterobacterales</taxon>
        <taxon>Enterobacteriaceae</taxon>
        <taxon>Klebsiella/Raoultella group</taxon>
        <taxon>Raoultella</taxon>
    </lineage>
</organism>
<dbReference type="Pfam" id="PF00437">
    <property type="entry name" value="T2SSE"/>
    <property type="match status" value="1"/>
</dbReference>
<dbReference type="EMBL" id="CABDVU010000001">
    <property type="protein sequence ID" value="VTN14052.1"/>
    <property type="molecule type" value="Genomic_DNA"/>
</dbReference>
<name>A0A4U9D930_RAOTE</name>
<dbReference type="PANTHER" id="PTHR30258:SF1">
    <property type="entry name" value="PROTEIN TRANSPORT PROTEIN HOFB HOMOLOG"/>
    <property type="match status" value="1"/>
</dbReference>
<evidence type="ECO:0000256" key="1">
    <source>
        <dbReference type="ARBA" id="ARBA00006611"/>
    </source>
</evidence>
<dbReference type="GO" id="GO:0005886">
    <property type="term" value="C:plasma membrane"/>
    <property type="evidence" value="ECO:0007669"/>
    <property type="project" value="TreeGrafter"/>
</dbReference>
<reference evidence="5 6" key="1">
    <citation type="submission" date="2019-04" db="EMBL/GenBank/DDBJ databases">
        <authorList>
            <consortium name="Pathogen Informatics"/>
        </authorList>
    </citation>
    <scope>NUCLEOTIDE SEQUENCE [LARGE SCALE GENOMIC DNA]</scope>
    <source>
        <strain evidence="5 6">NCTC9185</strain>
    </source>
</reference>
<dbReference type="Proteomes" id="UP000339249">
    <property type="component" value="Unassembled WGS sequence"/>
</dbReference>
<dbReference type="AlphaFoldDB" id="A0A4U9D930"/>
<dbReference type="Gene3D" id="3.40.50.300">
    <property type="entry name" value="P-loop containing nucleotide triphosphate hydrolases"/>
    <property type="match status" value="1"/>
</dbReference>
<sequence length="275" mass="30215">MEQALDLEALGLSPEQLAAFVSALNQPQGLLLVTGPTGSGKTITLYSALQKRNRDEVNICSVEDPLEIPIAGMNQTQINPRSGLTFNSVLRALLRQDPDVVMVGEIRDAETAEIAIKAAANRDTSCSQRCTPTRPAKRLFACSRWGSPAGCSHPRYRWFIAQRLVRRLCPHCRREAEGGIDVPHSLWPRRLPRWQATGCRHCYHGYYGRLALFEVLPIGTALQQAISRGLGAVEIEALAREAGMTTLFESGCLAIEQGLTCFEEVVRVLGLPHGD</sequence>
<evidence type="ECO:0000259" key="4">
    <source>
        <dbReference type="PROSITE" id="PS00662"/>
    </source>
</evidence>
<proteinExistence type="inferred from homology"/>
<keyword evidence="3" id="KW-0067">ATP-binding</keyword>
<protein>
    <submittedName>
        <fullName evidence="5">Type II traffic warden ATPase</fullName>
    </submittedName>
</protein>
<evidence type="ECO:0000313" key="6">
    <source>
        <dbReference type="Proteomes" id="UP000339249"/>
    </source>
</evidence>
<gene>
    <name evidence="5" type="primary">epsE_1</name>
    <name evidence="5" type="ORF">NCTC9185_06103</name>
</gene>
<dbReference type="GO" id="GO:0005524">
    <property type="term" value="F:ATP binding"/>
    <property type="evidence" value="ECO:0007669"/>
    <property type="project" value="UniProtKB-KW"/>
</dbReference>
<dbReference type="CDD" id="cd01129">
    <property type="entry name" value="PulE-GspE-like"/>
    <property type="match status" value="1"/>
</dbReference>
<dbReference type="InterPro" id="IPR001482">
    <property type="entry name" value="T2SS/T4SS_dom"/>
</dbReference>
<keyword evidence="2" id="KW-0547">Nucleotide-binding</keyword>
<dbReference type="SUPFAM" id="SSF52540">
    <property type="entry name" value="P-loop containing nucleoside triphosphate hydrolases"/>
    <property type="match status" value="1"/>
</dbReference>
<dbReference type="InterPro" id="IPR027417">
    <property type="entry name" value="P-loop_NTPase"/>
</dbReference>
<dbReference type="PANTHER" id="PTHR30258">
    <property type="entry name" value="TYPE II SECRETION SYSTEM PROTEIN GSPE-RELATED"/>
    <property type="match status" value="1"/>
</dbReference>